<protein>
    <recommendedName>
        <fullName evidence="4">XRE family transcriptional regulator</fullName>
    </recommendedName>
</protein>
<sequence length="244" mass="26712">MDDFDAAAGVSRRQLVNIEQGEANPSLVGYDRARRGDLLAHIQGLGSRALPFCPDQLAFDIDLPLPDFYRSVTALDLRGRTQTDVELRDLGLAVSQHQMTRFYPLFKKLGVTPASELVNLPGGTEALVAAVRLATHTPPMRSGKRVVFLSLDDGSGPVSNVVFFHDAQAAIGASVFRTHYALIRGRTRRTGARGVSMTGEQMWTCSTWQGKSEHVRLRNGHGNGLWSRQRPRTTSFRCGGGGHD</sequence>
<dbReference type="EMBL" id="SOGO01000020">
    <property type="protein sequence ID" value="TFD03960.1"/>
    <property type="molecule type" value="Genomic_DNA"/>
</dbReference>
<dbReference type="RefSeq" id="WP_134373129.1">
    <property type="nucleotide sequence ID" value="NZ_SOGO01000020.1"/>
</dbReference>
<proteinExistence type="predicted"/>
<reference evidence="2 3" key="1">
    <citation type="submission" date="2019-03" db="EMBL/GenBank/DDBJ databases">
        <title>Genomics of glacier-inhabiting Cryobacterium strains.</title>
        <authorList>
            <person name="Liu Q."/>
            <person name="Xin Y.-H."/>
        </authorList>
    </citation>
    <scope>NUCLEOTIDE SEQUENCE [LARGE SCALE GENOMIC DNA]</scope>
    <source>
        <strain evidence="2 3">TMT2-16</strain>
    </source>
</reference>
<keyword evidence="3" id="KW-1185">Reference proteome</keyword>
<accession>A0ABY2JEH8</accession>
<evidence type="ECO:0000313" key="2">
    <source>
        <dbReference type="EMBL" id="TFD03960.1"/>
    </source>
</evidence>
<gene>
    <name evidence="2" type="ORF">E3T25_06335</name>
</gene>
<evidence type="ECO:0000313" key="3">
    <source>
        <dbReference type="Proteomes" id="UP000297851"/>
    </source>
</evidence>
<name>A0ABY2JEH8_9MICO</name>
<evidence type="ECO:0008006" key="4">
    <source>
        <dbReference type="Google" id="ProtNLM"/>
    </source>
</evidence>
<comment type="caution">
    <text evidence="2">The sequence shown here is derived from an EMBL/GenBank/DDBJ whole genome shotgun (WGS) entry which is preliminary data.</text>
</comment>
<dbReference type="Proteomes" id="UP000297851">
    <property type="component" value="Unassembled WGS sequence"/>
</dbReference>
<evidence type="ECO:0000256" key="1">
    <source>
        <dbReference type="SAM" id="MobiDB-lite"/>
    </source>
</evidence>
<organism evidence="2 3">
    <name type="scientific">Cryobacterium sandaracinum</name>
    <dbReference type="NCBI Taxonomy" id="1259247"/>
    <lineage>
        <taxon>Bacteria</taxon>
        <taxon>Bacillati</taxon>
        <taxon>Actinomycetota</taxon>
        <taxon>Actinomycetes</taxon>
        <taxon>Micrococcales</taxon>
        <taxon>Microbacteriaceae</taxon>
        <taxon>Cryobacterium</taxon>
    </lineage>
</organism>
<feature type="region of interest" description="Disordered" evidence="1">
    <location>
        <begin position="220"/>
        <end position="244"/>
    </location>
</feature>